<dbReference type="InterPro" id="IPR002687">
    <property type="entry name" value="Nop_dom"/>
</dbReference>
<dbReference type="AlphaFoldDB" id="A0ABD1BG02"/>
<reference evidence="3 4" key="1">
    <citation type="submission" date="2024-04" db="EMBL/GenBank/DDBJ databases">
        <title>Genome assembly C_amara_ONT_v2.</title>
        <authorList>
            <person name="Yant L."/>
            <person name="Moore C."/>
            <person name="Slenker M."/>
        </authorList>
    </citation>
    <scope>NUCLEOTIDE SEQUENCE [LARGE SCALE GENOMIC DNA]</scope>
    <source>
        <tissue evidence="3">Leaf</tissue>
    </source>
</reference>
<evidence type="ECO:0000313" key="3">
    <source>
        <dbReference type="EMBL" id="KAL1211795.1"/>
    </source>
</evidence>
<evidence type="ECO:0000313" key="4">
    <source>
        <dbReference type="Proteomes" id="UP001558713"/>
    </source>
</evidence>
<dbReference type="PANTHER" id="PTHR13904">
    <property type="entry name" value="PRE-MRNA SPLICING FACTOR PRP31"/>
    <property type="match status" value="1"/>
</dbReference>
<name>A0ABD1BG02_CARAN</name>
<gene>
    <name evidence="3" type="ORF">V5N11_023785</name>
</gene>
<feature type="region of interest" description="Disordered" evidence="1">
    <location>
        <begin position="1"/>
        <end position="34"/>
    </location>
</feature>
<keyword evidence="4" id="KW-1185">Reference proteome</keyword>
<dbReference type="InterPro" id="IPR027105">
    <property type="entry name" value="Prp31"/>
</dbReference>
<sequence length="203" mass="23444">MATSEDPFLADLDELSDDETELEENDAQKEEEEDEIITNNLNYDDLDSVSKLQKTQRFSDIMEKVEKALDFDSEYKLIVDCHKLLVKINKETIVLHNFIRHNYRFKSPNLEWLVTHATITYARVIKRIVNETELNPTDLDDLFQSAIISGVSSTARGKPVPKDVPEKTIEACDRVLDLYSSKKKVLEFIEIKSKLKSVCDCRE</sequence>
<keyword evidence="3" id="KW-0687">Ribonucleoprotein</keyword>
<dbReference type="PANTHER" id="PTHR13904:SF0">
    <property type="entry name" value="U4_U6 SMALL NUCLEAR RIBONUCLEOPROTEIN PRP31"/>
    <property type="match status" value="1"/>
</dbReference>
<feature type="domain" description="NOSIC" evidence="2">
    <location>
        <begin position="77"/>
        <end position="130"/>
    </location>
</feature>
<dbReference type="InterPro" id="IPR012976">
    <property type="entry name" value="NOSIC"/>
</dbReference>
<evidence type="ECO:0000256" key="1">
    <source>
        <dbReference type="SAM" id="MobiDB-lite"/>
    </source>
</evidence>
<organism evidence="3 4">
    <name type="scientific">Cardamine amara subsp. amara</name>
    <dbReference type="NCBI Taxonomy" id="228776"/>
    <lineage>
        <taxon>Eukaryota</taxon>
        <taxon>Viridiplantae</taxon>
        <taxon>Streptophyta</taxon>
        <taxon>Embryophyta</taxon>
        <taxon>Tracheophyta</taxon>
        <taxon>Spermatophyta</taxon>
        <taxon>Magnoliopsida</taxon>
        <taxon>eudicotyledons</taxon>
        <taxon>Gunneridae</taxon>
        <taxon>Pentapetalae</taxon>
        <taxon>rosids</taxon>
        <taxon>malvids</taxon>
        <taxon>Brassicales</taxon>
        <taxon>Brassicaceae</taxon>
        <taxon>Cardamineae</taxon>
        <taxon>Cardamine</taxon>
    </lineage>
</organism>
<dbReference type="SUPFAM" id="SSF89124">
    <property type="entry name" value="Nop domain"/>
    <property type="match status" value="1"/>
</dbReference>
<comment type="caution">
    <text evidence="3">The sequence shown here is derived from an EMBL/GenBank/DDBJ whole genome shotgun (WGS) entry which is preliminary data.</text>
</comment>
<protein>
    <submittedName>
        <fullName evidence="3">U4PU6 small nuclear ribonucleoprotein Prp31</fullName>
    </submittedName>
</protein>
<dbReference type="Pfam" id="PF01798">
    <property type="entry name" value="Nop"/>
    <property type="match status" value="1"/>
</dbReference>
<feature type="compositionally biased region" description="Acidic residues" evidence="1">
    <location>
        <begin position="11"/>
        <end position="34"/>
    </location>
</feature>
<dbReference type="Proteomes" id="UP001558713">
    <property type="component" value="Unassembled WGS sequence"/>
</dbReference>
<dbReference type="GO" id="GO:1990904">
    <property type="term" value="C:ribonucleoprotein complex"/>
    <property type="evidence" value="ECO:0007669"/>
    <property type="project" value="UniProtKB-KW"/>
</dbReference>
<dbReference type="EMBL" id="JBANAX010000379">
    <property type="protein sequence ID" value="KAL1211795.1"/>
    <property type="molecule type" value="Genomic_DNA"/>
</dbReference>
<dbReference type="InterPro" id="IPR036070">
    <property type="entry name" value="Nop_dom_sf"/>
</dbReference>
<proteinExistence type="predicted"/>
<evidence type="ECO:0000259" key="2">
    <source>
        <dbReference type="SMART" id="SM00931"/>
    </source>
</evidence>
<accession>A0ABD1BG02</accession>
<dbReference type="SMART" id="SM00931">
    <property type="entry name" value="NOSIC"/>
    <property type="match status" value="1"/>
</dbReference>
<dbReference type="Gene3D" id="1.10.287.4070">
    <property type="match status" value="1"/>
</dbReference>